<accession>A0ABP3F730</accession>
<keyword evidence="3" id="KW-1185">Reference proteome</keyword>
<organism evidence="2 3">
    <name type="scientific">Streptomyces polychromogenes</name>
    <dbReference type="NCBI Taxonomy" id="67342"/>
    <lineage>
        <taxon>Bacteria</taxon>
        <taxon>Bacillati</taxon>
        <taxon>Actinomycetota</taxon>
        <taxon>Actinomycetes</taxon>
        <taxon>Kitasatosporales</taxon>
        <taxon>Streptomycetaceae</taxon>
        <taxon>Streptomyces</taxon>
    </lineage>
</organism>
<dbReference type="InterPro" id="IPR029068">
    <property type="entry name" value="Glyas_Bleomycin-R_OHBP_Dase"/>
</dbReference>
<name>A0ABP3F730_9ACTN</name>
<dbReference type="PANTHER" id="PTHR36503">
    <property type="entry name" value="BLR2520 PROTEIN"/>
    <property type="match status" value="1"/>
</dbReference>
<evidence type="ECO:0000313" key="2">
    <source>
        <dbReference type="EMBL" id="GAA0301003.1"/>
    </source>
</evidence>
<evidence type="ECO:0000313" key="3">
    <source>
        <dbReference type="Proteomes" id="UP001501867"/>
    </source>
</evidence>
<dbReference type="EMBL" id="BAAABV010000021">
    <property type="protein sequence ID" value="GAA0301003.1"/>
    <property type="molecule type" value="Genomic_DNA"/>
</dbReference>
<dbReference type="InterPro" id="IPR004360">
    <property type="entry name" value="Glyas_Fos-R_dOase_dom"/>
</dbReference>
<dbReference type="PANTHER" id="PTHR36503:SF1">
    <property type="entry name" value="BLR2520 PROTEIN"/>
    <property type="match status" value="1"/>
</dbReference>
<evidence type="ECO:0000259" key="1">
    <source>
        <dbReference type="PROSITE" id="PS51819"/>
    </source>
</evidence>
<feature type="domain" description="VOC" evidence="1">
    <location>
        <begin position="28"/>
        <end position="149"/>
    </location>
</feature>
<gene>
    <name evidence="2" type="ORF">GCM10010302_44470</name>
</gene>
<dbReference type="Proteomes" id="UP001501867">
    <property type="component" value="Unassembled WGS sequence"/>
</dbReference>
<proteinExistence type="predicted"/>
<dbReference type="Gene3D" id="3.10.180.10">
    <property type="entry name" value="2,3-Dihydroxybiphenyl 1,2-Dioxygenase, domain 1"/>
    <property type="match status" value="1"/>
</dbReference>
<dbReference type="InterPro" id="IPR037523">
    <property type="entry name" value="VOC_core"/>
</dbReference>
<comment type="caution">
    <text evidence="2">The sequence shown here is derived from an EMBL/GenBank/DDBJ whole genome shotgun (WGS) entry which is preliminary data.</text>
</comment>
<reference evidence="3" key="1">
    <citation type="journal article" date="2019" name="Int. J. Syst. Evol. Microbiol.">
        <title>The Global Catalogue of Microorganisms (GCM) 10K type strain sequencing project: providing services to taxonomists for standard genome sequencing and annotation.</title>
        <authorList>
            <consortium name="The Broad Institute Genomics Platform"/>
            <consortium name="The Broad Institute Genome Sequencing Center for Infectious Disease"/>
            <person name="Wu L."/>
            <person name="Ma J."/>
        </authorList>
    </citation>
    <scope>NUCLEOTIDE SEQUENCE [LARGE SCALE GENOMIC DNA]</scope>
    <source>
        <strain evidence="3">JCM 4505</strain>
    </source>
</reference>
<dbReference type="PROSITE" id="PS51819">
    <property type="entry name" value="VOC"/>
    <property type="match status" value="1"/>
</dbReference>
<sequence length="168" mass="17672">MTRSLGNRDGRRDSFPAAGAYRDPMEQRITLVTLGVSGLARATSFYQALGWRGQEVEETVFFQAGGLGLVLWDRGRLAAECGLEPAPGGGFGGIALSHNVRSDAEVDALLSAARRAGGTITKPAAVNSVGFYSGAFTDPDGHPWEIAHNPGIPFNEDGSITLPDFGGH</sequence>
<protein>
    <submittedName>
        <fullName evidence="2">VOC family protein</fullName>
    </submittedName>
</protein>
<dbReference type="SUPFAM" id="SSF54593">
    <property type="entry name" value="Glyoxalase/Bleomycin resistance protein/Dihydroxybiphenyl dioxygenase"/>
    <property type="match status" value="1"/>
</dbReference>
<dbReference type="Pfam" id="PF00903">
    <property type="entry name" value="Glyoxalase"/>
    <property type="match status" value="1"/>
</dbReference>